<evidence type="ECO:0000313" key="2">
    <source>
        <dbReference type="EMBL" id="MBB1489032.1"/>
    </source>
</evidence>
<dbReference type="RefSeq" id="WP_182810800.1">
    <property type="nucleotide sequence ID" value="NZ_JACJFM010000041.1"/>
</dbReference>
<dbReference type="Proteomes" id="UP000565262">
    <property type="component" value="Unassembled WGS sequence"/>
</dbReference>
<proteinExistence type="predicted"/>
<reference evidence="2 3" key="1">
    <citation type="submission" date="2020-08" db="EMBL/GenBank/DDBJ databases">
        <title>Oceanospirillum sp. nov. isolated from marine sediment.</title>
        <authorList>
            <person name="Ji X."/>
        </authorList>
    </citation>
    <scope>NUCLEOTIDE SEQUENCE [LARGE SCALE GENOMIC DNA]</scope>
    <source>
        <strain evidence="2 3">D5</strain>
    </source>
</reference>
<dbReference type="InterPro" id="IPR050266">
    <property type="entry name" value="AB_hydrolase_sf"/>
</dbReference>
<keyword evidence="3" id="KW-1185">Reference proteome</keyword>
<comment type="caution">
    <text evidence="2">The sequence shown here is derived from an EMBL/GenBank/DDBJ whole genome shotgun (WGS) entry which is preliminary data.</text>
</comment>
<dbReference type="PANTHER" id="PTHR43798">
    <property type="entry name" value="MONOACYLGLYCEROL LIPASE"/>
    <property type="match status" value="1"/>
</dbReference>
<dbReference type="InterPro" id="IPR029058">
    <property type="entry name" value="AB_hydrolase_fold"/>
</dbReference>
<dbReference type="PANTHER" id="PTHR43798:SF33">
    <property type="entry name" value="HYDROLASE, PUTATIVE (AFU_ORTHOLOGUE AFUA_2G14860)-RELATED"/>
    <property type="match status" value="1"/>
</dbReference>
<feature type="domain" description="AB hydrolase-1" evidence="1">
    <location>
        <begin position="22"/>
        <end position="298"/>
    </location>
</feature>
<name>A0A839IW94_9GAMM</name>
<evidence type="ECO:0000259" key="1">
    <source>
        <dbReference type="Pfam" id="PF00561"/>
    </source>
</evidence>
<sequence length="314" mass="35378">MLRTSSENELKILIQGEGKDKPVILWLHGGPGHAITGSIVRLSPELLDHFIIVDWDQPGAGLAYSDQQADDGLYLEQLVEDAYELTLWLKSHFDQQKIYLLAHSFGTLPGLLLASRYPDDYHAYGAIAQITNIALNEQHRYDFALSAAITSHNGTAITALSDAGRPDEDGIYPADESGTDDYHAMTSYWVAWFGGAVYGETSDEAVWDFIRSGAAYQDNEQLWLDGKVFSRGIFYDDAVWAFDAFVDVPELKLPVIFYTGMHDHEVSGDLLEQYFSQLMAREKIFIPFDASAHYPFFEQPEHFAHQLISTLNYH</sequence>
<accession>A0A839IW94</accession>
<dbReference type="GO" id="GO:0016787">
    <property type="term" value="F:hydrolase activity"/>
    <property type="evidence" value="ECO:0007669"/>
    <property type="project" value="UniProtKB-KW"/>
</dbReference>
<gene>
    <name evidence="2" type="ORF">H4O21_20695</name>
</gene>
<keyword evidence="2" id="KW-0378">Hydrolase</keyword>
<dbReference type="AlphaFoldDB" id="A0A839IW94"/>
<dbReference type="Pfam" id="PF00561">
    <property type="entry name" value="Abhydrolase_1"/>
    <property type="match status" value="1"/>
</dbReference>
<dbReference type="Gene3D" id="3.40.50.1820">
    <property type="entry name" value="alpha/beta hydrolase"/>
    <property type="match status" value="1"/>
</dbReference>
<dbReference type="EMBL" id="JACJFM010000041">
    <property type="protein sequence ID" value="MBB1489032.1"/>
    <property type="molecule type" value="Genomic_DNA"/>
</dbReference>
<dbReference type="InterPro" id="IPR000073">
    <property type="entry name" value="AB_hydrolase_1"/>
</dbReference>
<protein>
    <submittedName>
        <fullName evidence="2">Alpha/beta hydrolase</fullName>
    </submittedName>
</protein>
<organism evidence="2 3">
    <name type="scientific">Oceanospirillum sediminis</name>
    <dbReference type="NCBI Taxonomy" id="2760088"/>
    <lineage>
        <taxon>Bacteria</taxon>
        <taxon>Pseudomonadati</taxon>
        <taxon>Pseudomonadota</taxon>
        <taxon>Gammaproteobacteria</taxon>
        <taxon>Oceanospirillales</taxon>
        <taxon>Oceanospirillaceae</taxon>
        <taxon>Oceanospirillum</taxon>
    </lineage>
</organism>
<dbReference type="SUPFAM" id="SSF53474">
    <property type="entry name" value="alpha/beta-Hydrolases"/>
    <property type="match status" value="1"/>
</dbReference>
<evidence type="ECO:0000313" key="3">
    <source>
        <dbReference type="Proteomes" id="UP000565262"/>
    </source>
</evidence>
<dbReference type="GO" id="GO:0016020">
    <property type="term" value="C:membrane"/>
    <property type="evidence" value="ECO:0007669"/>
    <property type="project" value="TreeGrafter"/>
</dbReference>